<evidence type="ECO:0000256" key="4">
    <source>
        <dbReference type="ARBA" id="ARBA00023004"/>
    </source>
</evidence>
<dbReference type="EMBL" id="CAKMTQ010000056">
    <property type="protein sequence ID" value="CAH1540065.1"/>
    <property type="molecule type" value="Genomic_DNA"/>
</dbReference>
<keyword evidence="3" id="KW-0560">Oxidoreductase</keyword>
<name>A0AAU9QCH7_9VIBR</name>
<evidence type="ECO:0000256" key="2">
    <source>
        <dbReference type="ARBA" id="ARBA00022723"/>
    </source>
</evidence>
<dbReference type="AlphaFoldDB" id="A0AAU9QCH7"/>
<comment type="caution">
    <text evidence="6">The sequence shown here is derived from an EMBL/GenBank/DDBJ whole genome shotgun (WGS) entry which is preliminary data.</text>
</comment>
<dbReference type="Proteomes" id="UP001295420">
    <property type="component" value="Unassembled WGS sequence"/>
</dbReference>
<reference evidence="6" key="1">
    <citation type="submission" date="2022-01" db="EMBL/GenBank/DDBJ databases">
        <authorList>
            <person name="Lagorce A."/>
        </authorList>
    </citation>
    <scope>NUCLEOTIDE SEQUENCE</scope>
    <source>
        <strain evidence="6">Th15_F1_D04</strain>
    </source>
</reference>
<evidence type="ECO:0000313" key="6">
    <source>
        <dbReference type="EMBL" id="CAH1540065.1"/>
    </source>
</evidence>
<accession>A0AAU9QCH7</accession>
<protein>
    <submittedName>
        <fullName evidence="6">Pyridine nucleotide-disulfide oxidoreductase</fullName>
    </submittedName>
</protein>
<evidence type="ECO:0000256" key="1">
    <source>
        <dbReference type="ARBA" id="ARBA00022485"/>
    </source>
</evidence>
<proteinExistence type="predicted"/>
<dbReference type="GO" id="GO:0016491">
    <property type="term" value="F:oxidoreductase activity"/>
    <property type="evidence" value="ECO:0007669"/>
    <property type="project" value="UniProtKB-KW"/>
</dbReference>
<keyword evidence="5" id="KW-0411">Iron-sulfur</keyword>
<evidence type="ECO:0000256" key="5">
    <source>
        <dbReference type="ARBA" id="ARBA00023014"/>
    </source>
</evidence>
<dbReference type="SUPFAM" id="SSF51905">
    <property type="entry name" value="FAD/NAD(P)-binding domain"/>
    <property type="match status" value="1"/>
</dbReference>
<evidence type="ECO:0000256" key="3">
    <source>
        <dbReference type="ARBA" id="ARBA00023002"/>
    </source>
</evidence>
<keyword evidence="4" id="KW-0408">Iron</keyword>
<dbReference type="GO" id="GO:0051539">
    <property type="term" value="F:4 iron, 4 sulfur cluster binding"/>
    <property type="evidence" value="ECO:0007669"/>
    <property type="project" value="UniProtKB-KW"/>
</dbReference>
<sequence>MKTIIEPTKEIEVLAEVDVLVVGGGPAGMAAAIGAAREGAKTLLIERFGCFGGMMTTAGVESIAWWRHEHTIDAGGIAQEFEERAQAFGATTPEVQSISQAINAEMFKVVADEFLAESGVERLLHMMAVDVLMDNNSVTGVITESKSGRKAILAKVVIDCSGDADIAAFAGADFTKPPREKLMSVTTVFNCSNIDKSRFFADIVKTKPTYNDWGKDEDNQNWSYEIHESCQEMFSPYLGKVFAKAKKEGLVPEGVTLGGSWSTITDHGDANYMNVQSMAGIDCTDVFDLTKAEIEGRKQALCAIEALRKMQPGFENAVLKNFGMTIGTRESRHIVGRTRLTENDIVNQGRHWDSIGIFPEFIDGNGKLKLPLEPRYFQIPYGALLPTHVDNLLVCGRAIDSDAFAHATTRNMACCAVTGQGAGVAAALSIKQNVHCRDVDISAVQVALELQGVRVK</sequence>
<dbReference type="PANTHER" id="PTHR43498">
    <property type="entry name" value="FERREDOXIN:COB-COM HETERODISULFIDE REDUCTASE SUBUNIT A"/>
    <property type="match status" value="1"/>
</dbReference>
<dbReference type="RefSeq" id="WP_409931999.1">
    <property type="nucleotide sequence ID" value="NZ_CAKMTQ010000056.1"/>
</dbReference>
<dbReference type="PRINTS" id="PR00469">
    <property type="entry name" value="PNDRDTASEII"/>
</dbReference>
<keyword evidence="1" id="KW-0004">4Fe-4S</keyword>
<evidence type="ECO:0000313" key="7">
    <source>
        <dbReference type="Proteomes" id="UP001295420"/>
    </source>
</evidence>
<dbReference type="GO" id="GO:0046872">
    <property type="term" value="F:metal ion binding"/>
    <property type="evidence" value="ECO:0007669"/>
    <property type="project" value="UniProtKB-KW"/>
</dbReference>
<organism evidence="6 7">
    <name type="scientific">Vibrio owensii</name>
    <dbReference type="NCBI Taxonomy" id="696485"/>
    <lineage>
        <taxon>Bacteria</taxon>
        <taxon>Pseudomonadati</taxon>
        <taxon>Pseudomonadota</taxon>
        <taxon>Gammaproteobacteria</taxon>
        <taxon>Vibrionales</taxon>
        <taxon>Vibrionaceae</taxon>
        <taxon>Vibrio</taxon>
    </lineage>
</organism>
<gene>
    <name evidence="6" type="ORF">THF1D04_60151</name>
</gene>
<dbReference type="PANTHER" id="PTHR43498:SF1">
    <property type="entry name" value="COB--COM HETERODISULFIDE REDUCTASE IRON-SULFUR SUBUNIT A"/>
    <property type="match status" value="1"/>
</dbReference>
<dbReference type="Pfam" id="PF12831">
    <property type="entry name" value="FAD_oxidored"/>
    <property type="match status" value="1"/>
</dbReference>
<dbReference type="InterPro" id="IPR036188">
    <property type="entry name" value="FAD/NAD-bd_sf"/>
</dbReference>
<dbReference type="Gene3D" id="3.50.50.60">
    <property type="entry name" value="FAD/NAD(P)-binding domain"/>
    <property type="match status" value="1"/>
</dbReference>
<keyword evidence="2" id="KW-0479">Metal-binding</keyword>
<dbReference type="InterPro" id="IPR039650">
    <property type="entry name" value="HdrA-like"/>
</dbReference>